<feature type="transmembrane region" description="Helical" evidence="1">
    <location>
        <begin position="25"/>
        <end position="51"/>
    </location>
</feature>
<dbReference type="GeneID" id="53316514"/>
<organism evidence="2 3">
    <name type="scientific">Haematospirillum jordaniae</name>
    <dbReference type="NCBI Taxonomy" id="1549855"/>
    <lineage>
        <taxon>Bacteria</taxon>
        <taxon>Pseudomonadati</taxon>
        <taxon>Pseudomonadota</taxon>
        <taxon>Alphaproteobacteria</taxon>
        <taxon>Rhodospirillales</taxon>
        <taxon>Novispirillaceae</taxon>
        <taxon>Haematospirillum</taxon>
    </lineage>
</organism>
<dbReference type="Proteomes" id="UP000076066">
    <property type="component" value="Chromosome"/>
</dbReference>
<keyword evidence="3" id="KW-1185">Reference proteome</keyword>
<dbReference type="InterPro" id="IPR052959">
    <property type="entry name" value="Inner_membrane_assoc"/>
</dbReference>
<dbReference type="EMBL" id="CP014525">
    <property type="protein sequence ID" value="AMW34647.1"/>
    <property type="molecule type" value="Genomic_DNA"/>
</dbReference>
<name>A0A143DD52_9PROT</name>
<dbReference type="RefSeq" id="WP_066134234.1">
    <property type="nucleotide sequence ID" value="NZ_CP014525.1"/>
</dbReference>
<dbReference type="AlphaFoldDB" id="A0A143DD52"/>
<dbReference type="InterPro" id="IPR007436">
    <property type="entry name" value="DUF485"/>
</dbReference>
<keyword evidence="1" id="KW-0812">Transmembrane</keyword>
<dbReference type="GO" id="GO:0005886">
    <property type="term" value="C:plasma membrane"/>
    <property type="evidence" value="ECO:0007669"/>
    <property type="project" value="TreeGrafter"/>
</dbReference>
<protein>
    <recommendedName>
        <fullName evidence="4">DUF485 domain-containing protein</fullName>
    </recommendedName>
</protein>
<dbReference type="OrthoDB" id="5297034at2"/>
<evidence type="ECO:0000313" key="3">
    <source>
        <dbReference type="Proteomes" id="UP000076066"/>
    </source>
</evidence>
<dbReference type="KEGG" id="hjo:AY555_05025"/>
<gene>
    <name evidence="2" type="ORF">AY555_05025</name>
</gene>
<evidence type="ECO:0000313" key="2">
    <source>
        <dbReference type="EMBL" id="AMW34647.1"/>
    </source>
</evidence>
<reference evidence="2 3" key="1">
    <citation type="submission" date="2016-02" db="EMBL/GenBank/DDBJ databases">
        <title>Complete Genome of H5569, the type strain of the newly described species Haematospirillium jordaniae.</title>
        <authorList>
            <person name="Nicholson A.C."/>
            <person name="Humrighouse B.W."/>
            <person name="Loparov V."/>
            <person name="McQuiston J.R."/>
        </authorList>
    </citation>
    <scope>NUCLEOTIDE SEQUENCE [LARGE SCALE GENOMIC DNA]</scope>
    <source>
        <strain evidence="2 3">H5569</strain>
    </source>
</reference>
<accession>A0A143DD52</accession>
<keyword evidence="1" id="KW-1133">Transmembrane helix</keyword>
<evidence type="ECO:0008006" key="4">
    <source>
        <dbReference type="Google" id="ProtNLM"/>
    </source>
</evidence>
<dbReference type="STRING" id="1549855.AY555_05025"/>
<dbReference type="PANTHER" id="PTHR38598">
    <property type="entry name" value="INNER MEMBRANE PROTEIN YJCH"/>
    <property type="match status" value="1"/>
</dbReference>
<sequence length="102" mass="11305">MSSTVYEKVRSNPKFHDLCTRRTRFAWILSVIMLAIYFGFIAVIAFSPSLFGIPISDKGVTTVGIPIGIGVIVSAFVLTGIYVARANSEYDDLTRQIVEESR</sequence>
<dbReference type="Pfam" id="PF04341">
    <property type="entry name" value="DUF485"/>
    <property type="match status" value="1"/>
</dbReference>
<dbReference type="PANTHER" id="PTHR38598:SF1">
    <property type="entry name" value="INNER MEMBRANE PROTEIN YJCH"/>
    <property type="match status" value="1"/>
</dbReference>
<proteinExistence type="predicted"/>
<feature type="transmembrane region" description="Helical" evidence="1">
    <location>
        <begin position="63"/>
        <end position="84"/>
    </location>
</feature>
<evidence type="ECO:0000256" key="1">
    <source>
        <dbReference type="SAM" id="Phobius"/>
    </source>
</evidence>
<keyword evidence="1" id="KW-0472">Membrane</keyword>